<sequence>MTVICLKTQETNMWPRTNFNVGKNLYGLFEFGKFYVRFY</sequence>
<comment type="caution">
    <text evidence="1">The sequence shown here is derived from an EMBL/GenBank/DDBJ whole genome shotgun (WGS) entry which is preliminary data.</text>
</comment>
<protein>
    <submittedName>
        <fullName evidence="1">Uncharacterized protein</fullName>
    </submittedName>
</protein>
<gene>
    <name evidence="1" type="ORF">LEP1GSC186_2755</name>
</gene>
<dbReference type="EMBL" id="AHOP02000058">
    <property type="protein sequence ID" value="EMO39176.1"/>
    <property type="molecule type" value="Genomic_DNA"/>
</dbReference>
<name>M6U897_9LEPT</name>
<organism evidence="1 2">
    <name type="scientific">Leptospira noguchii serovar Autumnalis str. ZUN142</name>
    <dbReference type="NCBI Taxonomy" id="1085540"/>
    <lineage>
        <taxon>Bacteria</taxon>
        <taxon>Pseudomonadati</taxon>
        <taxon>Spirochaetota</taxon>
        <taxon>Spirochaetia</taxon>
        <taxon>Leptospirales</taxon>
        <taxon>Leptospiraceae</taxon>
        <taxon>Leptospira</taxon>
    </lineage>
</organism>
<proteinExistence type="predicted"/>
<evidence type="ECO:0000313" key="1">
    <source>
        <dbReference type="EMBL" id="EMO39176.1"/>
    </source>
</evidence>
<reference evidence="1 2" key="1">
    <citation type="submission" date="2013-01" db="EMBL/GenBank/DDBJ databases">
        <authorList>
            <person name="Harkins D.M."/>
            <person name="Durkin A.S."/>
            <person name="Brinkac L.M."/>
            <person name="Haft D.H."/>
            <person name="Selengut J.D."/>
            <person name="Sanka R."/>
            <person name="DePew J."/>
            <person name="Purushe J."/>
            <person name="Matthias M.A."/>
            <person name="Vinetz J.M."/>
            <person name="Sutton G.G."/>
            <person name="Nierman W.C."/>
            <person name="Fouts D.E."/>
        </authorList>
    </citation>
    <scope>NUCLEOTIDE SEQUENCE [LARGE SCALE GENOMIC DNA]</scope>
    <source>
        <strain evidence="1 2">ZUN142</strain>
    </source>
</reference>
<accession>M6U897</accession>
<dbReference type="Proteomes" id="UP000012153">
    <property type="component" value="Unassembled WGS sequence"/>
</dbReference>
<evidence type="ECO:0000313" key="2">
    <source>
        <dbReference type="Proteomes" id="UP000012153"/>
    </source>
</evidence>
<dbReference type="AlphaFoldDB" id="M6U897"/>